<name>A0ABP0W9T2_9BRYO</name>
<evidence type="ECO:0000313" key="1">
    <source>
        <dbReference type="EMBL" id="CAK9263569.1"/>
    </source>
</evidence>
<keyword evidence="2" id="KW-1185">Reference proteome</keyword>
<sequence>MAATCMQDGYCKLVDQAITIGSAPPHDKATNKVVKKAAFNSRLAERGIKIRKRLTIRSAEEEEEGSTAVAPAIIDHVQPAADRIRTALAHKHLQAAPPPLESH</sequence>
<evidence type="ECO:0000313" key="2">
    <source>
        <dbReference type="Proteomes" id="UP001497444"/>
    </source>
</evidence>
<accession>A0ABP0W9T2</accession>
<dbReference type="EMBL" id="OZ020111">
    <property type="protein sequence ID" value="CAK9263569.1"/>
    <property type="molecule type" value="Genomic_DNA"/>
</dbReference>
<reference evidence="1" key="1">
    <citation type="submission" date="2024-02" db="EMBL/GenBank/DDBJ databases">
        <authorList>
            <consortium name="ELIXIR-Norway"/>
            <consortium name="Elixir Norway"/>
        </authorList>
    </citation>
    <scope>NUCLEOTIDE SEQUENCE</scope>
</reference>
<dbReference type="Proteomes" id="UP001497444">
    <property type="component" value="Chromosome 16"/>
</dbReference>
<protein>
    <submittedName>
        <fullName evidence="1">Uncharacterized protein</fullName>
    </submittedName>
</protein>
<organism evidence="1 2">
    <name type="scientific">Sphagnum jensenii</name>
    <dbReference type="NCBI Taxonomy" id="128206"/>
    <lineage>
        <taxon>Eukaryota</taxon>
        <taxon>Viridiplantae</taxon>
        <taxon>Streptophyta</taxon>
        <taxon>Embryophyta</taxon>
        <taxon>Bryophyta</taxon>
        <taxon>Sphagnophytina</taxon>
        <taxon>Sphagnopsida</taxon>
        <taxon>Sphagnales</taxon>
        <taxon>Sphagnaceae</taxon>
        <taxon>Sphagnum</taxon>
    </lineage>
</organism>
<gene>
    <name evidence="1" type="ORF">CSSPJE1EN1_LOCUS9047</name>
</gene>
<proteinExistence type="predicted"/>